<dbReference type="Pfam" id="PF14504">
    <property type="entry name" value="CAP_assoc_N"/>
    <property type="match status" value="1"/>
</dbReference>
<gene>
    <name evidence="4" type="ORF">N784_07830</name>
</gene>
<evidence type="ECO:0000259" key="2">
    <source>
        <dbReference type="Pfam" id="PF00188"/>
    </source>
</evidence>
<dbReference type="RefSeq" id="WP_036832234.1">
    <property type="nucleotide sequence ID" value="NZ_AVPG01000002.1"/>
</dbReference>
<dbReference type="PANTHER" id="PTHR31157">
    <property type="entry name" value="SCP DOMAIN-CONTAINING PROTEIN"/>
    <property type="match status" value="1"/>
</dbReference>
<evidence type="ECO:0000313" key="4">
    <source>
        <dbReference type="EMBL" id="KGX88571.1"/>
    </source>
</evidence>
<evidence type="ECO:0000256" key="1">
    <source>
        <dbReference type="SAM" id="MobiDB-lite"/>
    </source>
</evidence>
<organism evidence="4 5">
    <name type="scientific">Pontibacillus litoralis JSM 072002</name>
    <dbReference type="NCBI Taxonomy" id="1385512"/>
    <lineage>
        <taxon>Bacteria</taxon>
        <taxon>Bacillati</taxon>
        <taxon>Bacillota</taxon>
        <taxon>Bacilli</taxon>
        <taxon>Bacillales</taxon>
        <taxon>Bacillaceae</taxon>
        <taxon>Pontibacillus</taxon>
    </lineage>
</organism>
<evidence type="ECO:0000313" key="5">
    <source>
        <dbReference type="Proteomes" id="UP000030401"/>
    </source>
</evidence>
<sequence length="360" mass="42089">MKRLIRVLVLIITMIIVFPLVEQYIPSLIEQGRNEEAQPNNQKEVSHKEQQLDKQQEGSINDAYSSSIIKLMGQSEERIIEQFGQPVRRDETSYAYSWWIYKWADNYMQIGMQDGKVVTVYRIGEDLALPSIETGANFVDVWETFDAKQSQEVEINNKRGSFQLQLTEQDLKQRPLLHVQENIYMQLYFDTLNDALSSVRLVTDDVLLQHRSYEMYYRGTLPEVTPLSSKDWMEIETNTAQQVFDITNHIRKRWKQSPLKWDEQVASVAFQHSKDMKQNNYFSHIAQDGNGLKERLEKGEVRYLSAGENIAAQYPDAPAVVEGWLNSEGHREALLHESYTHLGVGVYRYYYTQNFIEKRN</sequence>
<feature type="domain" description="SCP" evidence="2">
    <location>
        <begin position="245"/>
        <end position="354"/>
    </location>
</feature>
<keyword evidence="5" id="KW-1185">Reference proteome</keyword>
<dbReference type="CDD" id="cd05379">
    <property type="entry name" value="CAP_bacterial"/>
    <property type="match status" value="1"/>
</dbReference>
<dbReference type="Gene3D" id="3.40.33.10">
    <property type="entry name" value="CAP"/>
    <property type="match status" value="1"/>
</dbReference>
<proteinExistence type="predicted"/>
<dbReference type="InterPro" id="IPR035940">
    <property type="entry name" value="CAP_sf"/>
</dbReference>
<feature type="region of interest" description="Disordered" evidence="1">
    <location>
        <begin position="35"/>
        <end position="59"/>
    </location>
</feature>
<dbReference type="Proteomes" id="UP000030401">
    <property type="component" value="Unassembled WGS sequence"/>
</dbReference>
<dbReference type="EMBL" id="AVPG01000002">
    <property type="protein sequence ID" value="KGX88571.1"/>
    <property type="molecule type" value="Genomic_DNA"/>
</dbReference>
<dbReference type="PANTHER" id="PTHR31157:SF26">
    <property type="entry name" value="SCP-LIKE EXTRACELLULAR PROTEIN"/>
    <property type="match status" value="1"/>
</dbReference>
<dbReference type="Pfam" id="PF00188">
    <property type="entry name" value="CAP"/>
    <property type="match status" value="1"/>
</dbReference>
<dbReference type="SUPFAM" id="SSF55797">
    <property type="entry name" value="PR-1-like"/>
    <property type="match status" value="1"/>
</dbReference>
<name>A0A0A5G628_9BACI</name>
<feature type="compositionally biased region" description="Basic and acidic residues" evidence="1">
    <location>
        <begin position="44"/>
        <end position="56"/>
    </location>
</feature>
<feature type="domain" description="CAP-associated" evidence="3">
    <location>
        <begin position="72"/>
        <end position="213"/>
    </location>
</feature>
<dbReference type="eggNOG" id="COG2340">
    <property type="taxonomic scope" value="Bacteria"/>
</dbReference>
<accession>A0A0A5G628</accession>
<comment type="caution">
    <text evidence="4">The sequence shown here is derived from an EMBL/GenBank/DDBJ whole genome shotgun (WGS) entry which is preliminary data.</text>
</comment>
<reference evidence="4 5" key="1">
    <citation type="submission" date="2013-08" db="EMBL/GenBank/DDBJ databases">
        <authorList>
            <person name="Huang J."/>
            <person name="Wang G."/>
        </authorList>
    </citation>
    <scope>NUCLEOTIDE SEQUENCE [LARGE SCALE GENOMIC DNA]</scope>
    <source>
        <strain evidence="4 5">JSM 072002</strain>
    </source>
</reference>
<dbReference type="InterPro" id="IPR014044">
    <property type="entry name" value="CAP_dom"/>
</dbReference>
<dbReference type="AlphaFoldDB" id="A0A0A5G628"/>
<protein>
    <submittedName>
        <fullName evidence="4">Uncharacterized protein</fullName>
    </submittedName>
</protein>
<dbReference type="STRING" id="1385512.N784_07830"/>
<dbReference type="InterPro" id="IPR029410">
    <property type="entry name" value="CAP_assoc"/>
</dbReference>
<evidence type="ECO:0000259" key="3">
    <source>
        <dbReference type="Pfam" id="PF14504"/>
    </source>
</evidence>